<dbReference type="SFLD" id="SFLDG01140">
    <property type="entry name" value="C2.B:_Phosphomannomutase_and_P"/>
    <property type="match status" value="1"/>
</dbReference>
<comment type="caution">
    <text evidence="1">The sequence shown here is derived from an EMBL/GenBank/DDBJ whole genome shotgun (WGS) entry which is preliminary data.</text>
</comment>
<dbReference type="NCBIfam" id="TIGR00099">
    <property type="entry name" value="Cof-subfamily"/>
    <property type="match status" value="1"/>
</dbReference>
<name>A0A5D8QHE2_9THEO</name>
<dbReference type="NCBIfam" id="TIGR01484">
    <property type="entry name" value="HAD-SF-IIB"/>
    <property type="match status" value="1"/>
</dbReference>
<dbReference type="GO" id="GO:0000287">
    <property type="term" value="F:magnesium ion binding"/>
    <property type="evidence" value="ECO:0007669"/>
    <property type="project" value="TreeGrafter"/>
</dbReference>
<dbReference type="SFLD" id="SFLDS00003">
    <property type="entry name" value="Haloacid_Dehalogenase"/>
    <property type="match status" value="1"/>
</dbReference>
<evidence type="ECO:0000313" key="1">
    <source>
        <dbReference type="EMBL" id="TZE82983.1"/>
    </source>
</evidence>
<dbReference type="GO" id="GO:0005829">
    <property type="term" value="C:cytosol"/>
    <property type="evidence" value="ECO:0007669"/>
    <property type="project" value="TreeGrafter"/>
</dbReference>
<dbReference type="Pfam" id="PF08282">
    <property type="entry name" value="Hydrolase_3"/>
    <property type="match status" value="1"/>
</dbReference>
<sequence length="274" mass="30453">MYHMLVTDVDGTLLDREGKVPEETKLVLRALRERGFITTIATGRMLATAEPVAREIMINAPLICYNGALIIDIYTGHKILERYIPAEVLIKGIKILEKYRYEIGIYHNDILLIDELNDRTGWYIEANRGIEYKVVGNLEGYVSTTSISTPKIFGIGELDEHATVPEDLVDDLSEDFEVTYAGGGHLEINLKGVNKGSGVKFLSEAFKIDRNDVICIGDGHNDVSMLKYAGLGIAMGNADERIKAHADYITVPNTENGLLKIVNEFVVPNEKIIL</sequence>
<dbReference type="InterPro" id="IPR023214">
    <property type="entry name" value="HAD_sf"/>
</dbReference>
<dbReference type="EMBL" id="VTPS01000003">
    <property type="protein sequence ID" value="TZE82983.1"/>
    <property type="molecule type" value="Genomic_DNA"/>
</dbReference>
<accession>A0A5D8QHE2</accession>
<dbReference type="InterPro" id="IPR000150">
    <property type="entry name" value="Cof"/>
</dbReference>
<dbReference type="RefSeq" id="WP_149544540.1">
    <property type="nucleotide sequence ID" value="NZ_VTPS01000003.1"/>
</dbReference>
<gene>
    <name evidence="1" type="ORF">FWJ32_03255</name>
</gene>
<organism evidence="1 2">
    <name type="scientific">Calorimonas adulescens</name>
    <dbReference type="NCBI Taxonomy" id="2606906"/>
    <lineage>
        <taxon>Bacteria</taxon>
        <taxon>Bacillati</taxon>
        <taxon>Bacillota</taxon>
        <taxon>Clostridia</taxon>
        <taxon>Thermoanaerobacterales</taxon>
        <taxon>Thermoanaerobacteraceae</taxon>
        <taxon>Calorimonas</taxon>
    </lineage>
</organism>
<dbReference type="SUPFAM" id="SSF56784">
    <property type="entry name" value="HAD-like"/>
    <property type="match status" value="1"/>
</dbReference>
<dbReference type="Proteomes" id="UP000322976">
    <property type="component" value="Unassembled WGS sequence"/>
</dbReference>
<dbReference type="Gene3D" id="3.30.1240.10">
    <property type="match status" value="1"/>
</dbReference>
<proteinExistence type="predicted"/>
<dbReference type="InterPro" id="IPR036412">
    <property type="entry name" value="HAD-like_sf"/>
</dbReference>
<keyword evidence="2" id="KW-1185">Reference proteome</keyword>
<dbReference type="CDD" id="cd07516">
    <property type="entry name" value="HAD_Pase"/>
    <property type="match status" value="1"/>
</dbReference>
<dbReference type="PANTHER" id="PTHR10000:SF8">
    <property type="entry name" value="HAD SUPERFAMILY HYDROLASE-LIKE, TYPE 3"/>
    <property type="match status" value="1"/>
</dbReference>
<evidence type="ECO:0000313" key="2">
    <source>
        <dbReference type="Proteomes" id="UP000322976"/>
    </source>
</evidence>
<dbReference type="PROSITE" id="PS01229">
    <property type="entry name" value="COF_2"/>
    <property type="match status" value="1"/>
</dbReference>
<dbReference type="InterPro" id="IPR006379">
    <property type="entry name" value="HAD-SF_hydro_IIB"/>
</dbReference>
<dbReference type="GO" id="GO:0016791">
    <property type="term" value="F:phosphatase activity"/>
    <property type="evidence" value="ECO:0007669"/>
    <property type="project" value="UniProtKB-ARBA"/>
</dbReference>
<dbReference type="Gene3D" id="3.40.50.1000">
    <property type="entry name" value="HAD superfamily/HAD-like"/>
    <property type="match status" value="1"/>
</dbReference>
<reference evidence="1 2" key="1">
    <citation type="submission" date="2019-08" db="EMBL/GenBank/DDBJ databases">
        <title>Calorimonas adulescens gen. nov., sp. nov., an anaerobic thermophilic bacterium from Sakhalin hot spring.</title>
        <authorList>
            <person name="Khomyakova M.A."/>
            <person name="Merkel A.Y."/>
            <person name="Novikov A."/>
            <person name="Bonch-Osmolovskaya E.A."/>
            <person name="Slobodkin A.I."/>
        </authorList>
    </citation>
    <scope>NUCLEOTIDE SEQUENCE [LARGE SCALE GENOMIC DNA]</scope>
    <source>
        <strain evidence="1 2">A05MB</strain>
    </source>
</reference>
<dbReference type="AlphaFoldDB" id="A0A5D8QHE2"/>
<protein>
    <submittedName>
        <fullName evidence="1">HAD family phosphatase</fullName>
    </submittedName>
</protein>
<dbReference type="PANTHER" id="PTHR10000">
    <property type="entry name" value="PHOSPHOSERINE PHOSPHATASE"/>
    <property type="match status" value="1"/>
</dbReference>